<evidence type="ECO:0000313" key="4">
    <source>
        <dbReference type="EMBL" id="CAF4324633.1"/>
    </source>
</evidence>
<dbReference type="EMBL" id="CAJOBA010035707">
    <property type="protein sequence ID" value="CAF4009356.1"/>
    <property type="molecule type" value="Genomic_DNA"/>
</dbReference>
<dbReference type="EMBL" id="CAJNOQ010019501">
    <property type="protein sequence ID" value="CAF1451477.1"/>
    <property type="molecule type" value="Genomic_DNA"/>
</dbReference>
<dbReference type="AlphaFoldDB" id="A0A815PPM9"/>
<proteinExistence type="predicted"/>
<dbReference type="Proteomes" id="UP000681722">
    <property type="component" value="Unassembled WGS sequence"/>
</dbReference>
<dbReference type="InterPro" id="IPR011042">
    <property type="entry name" value="6-blade_b-propeller_TolB-like"/>
</dbReference>
<dbReference type="SUPFAM" id="SSF63825">
    <property type="entry name" value="YWTD domain"/>
    <property type="match status" value="1"/>
</dbReference>
<comment type="caution">
    <text evidence="2">The sequence shown here is derived from an EMBL/GenBank/DDBJ whole genome shotgun (WGS) entry which is preliminary data.</text>
</comment>
<reference evidence="2" key="1">
    <citation type="submission" date="2021-02" db="EMBL/GenBank/DDBJ databases">
        <authorList>
            <person name="Nowell W R."/>
        </authorList>
    </citation>
    <scope>NUCLEOTIDE SEQUENCE</scope>
</reference>
<name>A0A815PPM9_9BILA</name>
<keyword evidence="5" id="KW-1185">Reference proteome</keyword>
<evidence type="ECO:0000313" key="3">
    <source>
        <dbReference type="EMBL" id="CAF4009356.1"/>
    </source>
</evidence>
<dbReference type="OrthoDB" id="654191at2759"/>
<sequence length="120" mass="13104">MLYVADFGNHRIQRFHPIGNVTGETVACNGAQGISLYQLSNPTSLAIDVNAQKLFVAEAGTFRVASWNLKNYTEGGTCIIGCSESEIGIFSYGLTFHSHGSLFLVHGNENRIRKFNPPPT</sequence>
<gene>
    <name evidence="2" type="ORF">GPM918_LOCUS34752</name>
    <name evidence="1" type="ORF">OVA965_LOCUS23904</name>
    <name evidence="4" type="ORF">SRO942_LOCUS35458</name>
    <name evidence="3" type="ORF">TMI583_LOCUS24624</name>
</gene>
<evidence type="ECO:0000313" key="2">
    <source>
        <dbReference type="EMBL" id="CAF1451477.1"/>
    </source>
</evidence>
<dbReference type="Proteomes" id="UP000663829">
    <property type="component" value="Unassembled WGS sequence"/>
</dbReference>
<organism evidence="2 5">
    <name type="scientific">Didymodactylos carnosus</name>
    <dbReference type="NCBI Taxonomy" id="1234261"/>
    <lineage>
        <taxon>Eukaryota</taxon>
        <taxon>Metazoa</taxon>
        <taxon>Spiralia</taxon>
        <taxon>Gnathifera</taxon>
        <taxon>Rotifera</taxon>
        <taxon>Eurotatoria</taxon>
        <taxon>Bdelloidea</taxon>
        <taxon>Philodinida</taxon>
        <taxon>Philodinidae</taxon>
        <taxon>Didymodactylos</taxon>
    </lineage>
</organism>
<dbReference type="EMBL" id="CAJNOK010014175">
    <property type="protein sequence ID" value="CAF1199218.1"/>
    <property type="molecule type" value="Genomic_DNA"/>
</dbReference>
<evidence type="ECO:0000313" key="5">
    <source>
        <dbReference type="Proteomes" id="UP000663829"/>
    </source>
</evidence>
<accession>A0A815PPM9</accession>
<dbReference type="EMBL" id="CAJOBC010084952">
    <property type="protein sequence ID" value="CAF4324633.1"/>
    <property type="molecule type" value="Genomic_DNA"/>
</dbReference>
<dbReference type="Gene3D" id="2.120.10.30">
    <property type="entry name" value="TolB, C-terminal domain"/>
    <property type="match status" value="1"/>
</dbReference>
<dbReference type="Proteomes" id="UP000677228">
    <property type="component" value="Unassembled WGS sequence"/>
</dbReference>
<protein>
    <submittedName>
        <fullName evidence="2">Uncharacterized protein</fullName>
    </submittedName>
</protein>
<dbReference type="Proteomes" id="UP000682733">
    <property type="component" value="Unassembled WGS sequence"/>
</dbReference>
<evidence type="ECO:0000313" key="1">
    <source>
        <dbReference type="EMBL" id="CAF1199218.1"/>
    </source>
</evidence>